<dbReference type="Proteomes" id="UP001397290">
    <property type="component" value="Unassembled WGS sequence"/>
</dbReference>
<evidence type="ECO:0000256" key="1">
    <source>
        <dbReference type="SAM" id="MobiDB-lite"/>
    </source>
</evidence>
<feature type="region of interest" description="Disordered" evidence="1">
    <location>
        <begin position="480"/>
        <end position="550"/>
    </location>
</feature>
<proteinExistence type="predicted"/>
<feature type="region of interest" description="Disordered" evidence="1">
    <location>
        <begin position="71"/>
        <end position="179"/>
    </location>
</feature>
<feature type="region of interest" description="Disordered" evidence="1">
    <location>
        <begin position="644"/>
        <end position="664"/>
    </location>
</feature>
<feature type="compositionally biased region" description="Basic and acidic residues" evidence="1">
    <location>
        <begin position="304"/>
        <end position="318"/>
    </location>
</feature>
<dbReference type="EMBL" id="JAAHCF010000033">
    <property type="protein sequence ID" value="KAK8149931.1"/>
    <property type="molecule type" value="Genomic_DNA"/>
</dbReference>
<feature type="region of interest" description="Disordered" evidence="1">
    <location>
        <begin position="359"/>
        <end position="387"/>
    </location>
</feature>
<dbReference type="AlphaFoldDB" id="A0AAW0S6P1"/>
<feature type="region of interest" description="Disordered" evidence="1">
    <location>
        <begin position="562"/>
        <end position="628"/>
    </location>
</feature>
<reference evidence="3 4" key="1">
    <citation type="submission" date="2020-02" db="EMBL/GenBank/DDBJ databases">
        <title>Comparative genomics of the hypocrealean fungal genus Beauvera.</title>
        <authorList>
            <person name="Showalter D.N."/>
            <person name="Bushley K.E."/>
            <person name="Rehner S.A."/>
        </authorList>
    </citation>
    <scope>NUCLEOTIDE SEQUENCE [LARGE SCALE GENOMIC DNA]</scope>
    <source>
        <strain evidence="3 4">ARSEF4384</strain>
    </source>
</reference>
<name>A0AAW0S6P1_9HYPO</name>
<comment type="caution">
    <text evidence="3">The sequence shown here is derived from an EMBL/GenBank/DDBJ whole genome shotgun (WGS) entry which is preliminary data.</text>
</comment>
<feature type="region of interest" description="Disordered" evidence="1">
    <location>
        <begin position="304"/>
        <end position="333"/>
    </location>
</feature>
<evidence type="ECO:0000313" key="4">
    <source>
        <dbReference type="Proteomes" id="UP001397290"/>
    </source>
</evidence>
<feature type="compositionally biased region" description="Basic and acidic residues" evidence="1">
    <location>
        <begin position="653"/>
        <end position="664"/>
    </location>
</feature>
<feature type="compositionally biased region" description="Basic and acidic residues" evidence="1">
    <location>
        <begin position="576"/>
        <end position="590"/>
    </location>
</feature>
<gene>
    <name evidence="3" type="ORF">G3M48_005023</name>
</gene>
<feature type="domain" description="Spindle pole body-associated protein cut12" evidence="2">
    <location>
        <begin position="141"/>
        <end position="272"/>
    </location>
</feature>
<feature type="compositionally biased region" description="Polar residues" evidence="1">
    <location>
        <begin position="366"/>
        <end position="382"/>
    </location>
</feature>
<dbReference type="Pfam" id="PF11500">
    <property type="entry name" value="Cut12"/>
    <property type="match status" value="1"/>
</dbReference>
<sequence length="664" mass="74862">MLGWMLKRGSNASQTVDDAGMFNDKCTRGVFRCDSKKFLTTLPAEDTTHVEQPDTPAPVFAARAFKSALFGTPRRHDIRPARSARRSATGSNTDKDSSTPSKPAGILLTPGTAATRRKRVSFGYDVPGQNDTATKPEDPASRQENSAKTNKENEERLATATDSRQPDEEDEWEEDDDGEQMINDVTIDLNEPHSQSGKYWKEEFEKYHEDARIELEKLLKYKQLAKSYAKQRDAETVQLVERLRDEQLKVLKMEKMIAENESNIASARQAEDGDATVELLDKLASQTTLATQYREKVHKLESELEEALRDREQRADGQRRRRQGSASPATHKALAETQRELRQAKSQLREMGTLRDQVASLKAKLQATQEQSRPATDAPNETSRTKELRTQLRALKEESLKKDQELLVLRSEFDSFREESAIHDADTRAVLERAHSKIAELKKVIKTLKSTQAEKPLPLTLGAAGNAALAGVDDLKDSIVPAEPRRSLDTDQRRKPQLSSMEQRPRSLREKFREDAPASPERRPARNTRQVEDDRRQWQEFVPRPPQNLDYLGEDVARRIENGGVTPAATKKKALPAKDKDAGRERRTSTSDDEDAIDLLRSRFAKLGGPEEGGQGHPGISIPGRINLPPERRAAALARIEKRMAEKKRARARSLDKENIQPIR</sequence>
<feature type="compositionally biased region" description="Basic and acidic residues" evidence="1">
    <location>
        <begin position="503"/>
        <end position="538"/>
    </location>
</feature>
<evidence type="ECO:0000259" key="2">
    <source>
        <dbReference type="Pfam" id="PF11500"/>
    </source>
</evidence>
<dbReference type="InterPro" id="IPR021589">
    <property type="entry name" value="Cut12"/>
</dbReference>
<evidence type="ECO:0000313" key="3">
    <source>
        <dbReference type="EMBL" id="KAK8149931.1"/>
    </source>
</evidence>
<keyword evidence="4" id="KW-1185">Reference proteome</keyword>
<protein>
    <recommendedName>
        <fullName evidence="2">Spindle pole body-associated protein cut12 domain-containing protein</fullName>
    </recommendedName>
</protein>
<accession>A0AAW0S6P1</accession>
<feature type="compositionally biased region" description="Basic and acidic residues" evidence="1">
    <location>
        <begin position="480"/>
        <end position="494"/>
    </location>
</feature>
<organism evidence="3 4">
    <name type="scientific">Beauveria asiatica</name>
    <dbReference type="NCBI Taxonomy" id="1069075"/>
    <lineage>
        <taxon>Eukaryota</taxon>
        <taxon>Fungi</taxon>
        <taxon>Dikarya</taxon>
        <taxon>Ascomycota</taxon>
        <taxon>Pezizomycotina</taxon>
        <taxon>Sordariomycetes</taxon>
        <taxon>Hypocreomycetidae</taxon>
        <taxon>Hypocreales</taxon>
        <taxon>Cordycipitaceae</taxon>
        <taxon>Beauveria</taxon>
    </lineage>
</organism>
<feature type="compositionally biased region" description="Acidic residues" evidence="1">
    <location>
        <begin position="167"/>
        <end position="179"/>
    </location>
</feature>